<evidence type="ECO:0000256" key="5">
    <source>
        <dbReference type="HAMAP-Rule" id="MF_01160"/>
    </source>
</evidence>
<reference evidence="7 8" key="1">
    <citation type="submission" date="2016-12" db="EMBL/GenBank/DDBJ databases">
        <title>Analysis of the Molecular Diversity Among Cronobacter Species Isolated from Filth Flies Using a Pan Genomic DNA Microarray.</title>
        <authorList>
            <person name="Pava-Ripoll M."/>
            <person name="Tall B."/>
            <person name="Farber J."/>
            <person name="Fanning S."/>
            <person name="Lehner A."/>
            <person name="Stephan R."/>
            <person name="Pagotto F."/>
            <person name="Iverson C."/>
            <person name="Ziobro G."/>
            <person name="Miller A."/>
            <person name="Pearson R."/>
            <person name="Yan Q."/>
            <person name="Kim M."/>
            <person name="Jeong S."/>
            <person name="Park J."/>
            <person name="Jun S."/>
            <person name="Choi H."/>
            <person name="Chung T."/>
            <person name="Yoo Y."/>
            <person name="Park E."/>
            <person name="Hwang S."/>
            <person name="Lee B."/>
            <person name="Sathyamoorthy V."/>
            <person name="Carter L."/>
            <person name="Mammel M."/>
            <person name="Jackson S."/>
            <person name="Kothary M."/>
            <person name="Patel I."/>
            <person name="Grim C."/>
            <person name="Gopinath G."/>
            <person name="Gangiredla J."/>
            <person name="Chase H."/>
        </authorList>
    </citation>
    <scope>NUCLEOTIDE SEQUENCE [LARGE SCALE GENOMIC DNA]</scope>
    <source>
        <strain evidence="7 8">MOD1-Md1s</strain>
    </source>
</reference>
<comment type="similarity">
    <text evidence="1 5">Belongs to the CutA family.</text>
</comment>
<reference evidence="6 9" key="2">
    <citation type="submission" date="2019-08" db="EMBL/GenBank/DDBJ databases">
        <title>Prevalence, distribution, and phylogeny of type two toxin-antitoxin genes possessed by Cronobacter species where C. sakazakii homologs follow sequence type lineages.</title>
        <authorList>
            <person name="Finkelstein S."/>
            <person name="Negrete F."/>
            <person name="Jang H."/>
            <person name="Gopinath G.R."/>
            <person name="Tall B.D."/>
        </authorList>
    </citation>
    <scope>NUCLEOTIDE SEQUENCE [LARGE SCALE GENOMIC DNA]</scope>
    <source>
        <strain evidence="6 9">MOD1_GK1257</strain>
    </source>
</reference>
<gene>
    <name evidence="5 6" type="primary">cutA</name>
    <name evidence="7" type="ORF">AUN14_02785</name>
    <name evidence="6" type="ORF">FZI19_07750</name>
</gene>
<accession>A0A2T7AYE3</accession>
<evidence type="ECO:0000256" key="2">
    <source>
        <dbReference type="ARBA" id="ARBA00022490"/>
    </source>
</evidence>
<dbReference type="Proteomes" id="UP000469927">
    <property type="component" value="Unassembled WGS sequence"/>
</dbReference>
<dbReference type="PANTHER" id="PTHR23419">
    <property type="entry name" value="DIVALENT CATION TOLERANCE CUTA-RELATED"/>
    <property type="match status" value="1"/>
</dbReference>
<dbReference type="OrthoDB" id="37622at2"/>
<comment type="cofactor">
    <cofactor evidence="5">
        <name>Cu cation</name>
        <dbReference type="ChEBI" id="CHEBI:23378"/>
    </cofactor>
    <text evidence="5">Binds 1 copper ion per subunit.</text>
</comment>
<dbReference type="NCBIfam" id="NF007930">
    <property type="entry name" value="PRK10645.1"/>
    <property type="match status" value="1"/>
</dbReference>
<proteinExistence type="inferred from homology"/>
<dbReference type="HAMAP" id="MF_01160">
    <property type="entry name" value="CutA"/>
    <property type="match status" value="1"/>
</dbReference>
<dbReference type="AlphaFoldDB" id="A0A2T7AYE3"/>
<comment type="caution">
    <text evidence="7">The sequence shown here is derived from an EMBL/GenBank/DDBJ whole genome shotgun (WGS) entry which is preliminary data.</text>
</comment>
<dbReference type="SUPFAM" id="SSF54913">
    <property type="entry name" value="GlnB-like"/>
    <property type="match status" value="1"/>
</dbReference>
<dbReference type="InterPro" id="IPR011322">
    <property type="entry name" value="N-reg_PII-like_a/b"/>
</dbReference>
<evidence type="ECO:0000256" key="3">
    <source>
        <dbReference type="ARBA" id="ARBA00022723"/>
    </source>
</evidence>
<comment type="subunit">
    <text evidence="5">Homotrimer.</text>
</comment>
<evidence type="ECO:0000256" key="4">
    <source>
        <dbReference type="ARBA" id="ARBA00023008"/>
    </source>
</evidence>
<dbReference type="Pfam" id="PF03091">
    <property type="entry name" value="CutA1"/>
    <property type="match status" value="1"/>
</dbReference>
<keyword evidence="4 5" id="KW-0186">Copper</keyword>
<dbReference type="InterPro" id="IPR023700">
    <property type="entry name" value="CutA_Enterobact"/>
</dbReference>
<organism evidence="7 8">
    <name type="scientific">Cronobacter muytjensii</name>
    <dbReference type="NCBI Taxonomy" id="413501"/>
    <lineage>
        <taxon>Bacteria</taxon>
        <taxon>Pseudomonadati</taxon>
        <taxon>Pseudomonadota</taxon>
        <taxon>Gammaproteobacteria</taxon>
        <taxon>Enterobacterales</taxon>
        <taxon>Enterobacteriaceae</taxon>
        <taxon>Cronobacter</taxon>
    </lineage>
</organism>
<dbReference type="EMBL" id="MSAE01000003">
    <property type="protein sequence ID" value="PUX17611.1"/>
    <property type="molecule type" value="Genomic_DNA"/>
</dbReference>
<feature type="binding site" evidence="5">
    <location>
        <position position="86"/>
    </location>
    <ligand>
        <name>Cu cation</name>
        <dbReference type="ChEBI" id="CHEBI:23378"/>
    </ligand>
</feature>
<evidence type="ECO:0000256" key="1">
    <source>
        <dbReference type="ARBA" id="ARBA00010169"/>
    </source>
</evidence>
<keyword evidence="3 5" id="KW-0479">Metal-binding</keyword>
<evidence type="ECO:0000313" key="9">
    <source>
        <dbReference type="Proteomes" id="UP000469927"/>
    </source>
</evidence>
<name>A0A2T7AYE3_9ENTR</name>
<protein>
    <recommendedName>
        <fullName evidence="5">Divalent-cation tolerance protein CutA</fullName>
    </recommendedName>
</protein>
<dbReference type="RefSeq" id="WP_075192324.1">
    <property type="nucleotide sequence ID" value="NZ_JADKNN010000008.1"/>
</dbReference>
<comment type="function">
    <text evidence="5">Involved in resistance toward heavy metals.</text>
</comment>
<dbReference type="GO" id="GO:0005737">
    <property type="term" value="C:cytoplasm"/>
    <property type="evidence" value="ECO:0007669"/>
    <property type="project" value="UniProtKB-SubCell"/>
</dbReference>
<dbReference type="Proteomes" id="UP000244378">
    <property type="component" value="Unassembled WGS sequence"/>
</dbReference>
<dbReference type="EMBL" id="WAGD01000018">
    <property type="protein sequence ID" value="KAB0882480.1"/>
    <property type="molecule type" value="Genomic_DNA"/>
</dbReference>
<dbReference type="InterPro" id="IPR004323">
    <property type="entry name" value="Ion_tolerance_CutA"/>
</dbReference>
<keyword evidence="9" id="KW-1185">Reference proteome</keyword>
<evidence type="ECO:0000313" key="7">
    <source>
        <dbReference type="EMBL" id="PUX17611.1"/>
    </source>
</evidence>
<evidence type="ECO:0000313" key="8">
    <source>
        <dbReference type="Proteomes" id="UP000244378"/>
    </source>
</evidence>
<feature type="binding site" evidence="5">
    <location>
        <position position="87"/>
    </location>
    <ligand>
        <name>Cu cation</name>
        <dbReference type="ChEBI" id="CHEBI:23378"/>
    </ligand>
</feature>
<comment type="subcellular location">
    <subcellularLocation>
        <location evidence="5">Cytoplasm</location>
    </subcellularLocation>
</comment>
<evidence type="ECO:0000313" key="6">
    <source>
        <dbReference type="EMBL" id="KAB0882480.1"/>
    </source>
</evidence>
<dbReference type="GO" id="GO:0005507">
    <property type="term" value="F:copper ion binding"/>
    <property type="evidence" value="ECO:0007669"/>
    <property type="project" value="UniProtKB-UniRule"/>
</dbReference>
<dbReference type="Gene3D" id="3.30.70.120">
    <property type="match status" value="1"/>
</dbReference>
<dbReference type="GO" id="GO:0010038">
    <property type="term" value="P:response to metal ion"/>
    <property type="evidence" value="ECO:0007669"/>
    <property type="project" value="InterPro"/>
</dbReference>
<feature type="binding site" evidence="5">
    <location>
        <position position="19"/>
    </location>
    <ligand>
        <name>Cu cation</name>
        <dbReference type="ChEBI" id="CHEBI:23378"/>
    </ligand>
</feature>
<keyword evidence="2 5" id="KW-0963">Cytoplasm</keyword>
<sequence>MLDENTVTHAAPEAVVVLCTAPDEATAQDLAAKALAENLAACVTLLPGATSLYYWEGKLEQEYEVQMVLKSDTARQQALLRCLKTHHSYQTPELLVIPVIHGDEDYLSWLNASLR</sequence>
<dbReference type="InterPro" id="IPR015867">
    <property type="entry name" value="N-reg_PII/ATP_PRibTrfase_C"/>
</dbReference>
<dbReference type="PANTHER" id="PTHR23419:SF8">
    <property type="entry name" value="FI09726P"/>
    <property type="match status" value="1"/>
</dbReference>